<name>M5U5U3_9BACT</name>
<dbReference type="RefSeq" id="WP_008676469.1">
    <property type="nucleotide sequence ID" value="NZ_ANOH01000121.1"/>
</dbReference>
<reference evidence="4 5" key="1">
    <citation type="journal article" date="2013" name="Mar. Genomics">
        <title>Expression of sulfatases in Rhodopirellula baltica and the diversity of sulfatases in the genus Rhodopirellula.</title>
        <authorList>
            <person name="Wegner C.E."/>
            <person name="Richter-Heitmann T."/>
            <person name="Klindworth A."/>
            <person name="Klockow C."/>
            <person name="Richter M."/>
            <person name="Achstetter T."/>
            <person name="Glockner F.O."/>
            <person name="Harder J."/>
        </authorList>
    </citation>
    <scope>NUCLEOTIDE SEQUENCE [LARGE SCALE GENOMIC DNA]</scope>
    <source>
        <strain evidence="4 5">SM41</strain>
    </source>
</reference>
<dbReference type="SUPFAM" id="SSF50998">
    <property type="entry name" value="Quinoprotein alcohol dehydrogenase-like"/>
    <property type="match status" value="1"/>
</dbReference>
<dbReference type="PATRIC" id="fig|1263870.3.peg.1886"/>
<sequence>MIRRFKWISCAVAFAGVVAATSAEVRADDWTRFRGPNGSAVSAESEALPAEWSPKANLAWKTLLPGAGVSSPIVVGDRVFVTAYSGYGLDRQEPGDINDLVRHLVCVDLPTGKTLWQKDVPAAQPEDPYTGIGVTAHGYASHTPVSDGENVYAFFGKSGLYAFDFDGNELWNVKLGSESDPRKWGSSSSPILYENLVIVTAAAESQAIVAVDKATGKEVWRAEAKGLDNMWGTPLLAEVDGQRTDLVMSVPKEVWGLDPETGKLRWYAATSDADQAQSSAVVGDNVVYAFTGRGGGSASVEAGGSGDVTDSKIAWTGRDSARFGSPVFDGERLYLVASGILIVIDPESGDKISQVRLEGASRGGGMGAQDYGSPVIANGKLFYVNGSGQAFVYALGDEPSLVSMNRFTAERESFGGSPAVSQGRLLVRSDKHLYCVTDENETVDPEDNQVAFASTDDSGGFGGGGGRGGRGGAGGRAGAGGRGGFGGREGQRGGGQRGGGGGGGGGFRGGRGGGEDTRPDRPQRPELAS</sequence>
<evidence type="ECO:0000256" key="2">
    <source>
        <dbReference type="SAM" id="SignalP"/>
    </source>
</evidence>
<dbReference type="OrthoDB" id="244732at2"/>
<dbReference type="Gene3D" id="2.130.10.10">
    <property type="entry name" value="YVTN repeat-like/Quinoprotein amine dehydrogenase"/>
    <property type="match status" value="1"/>
</dbReference>
<protein>
    <submittedName>
        <fullName evidence="4">Serine/threonine protein kinase related protein</fullName>
    </submittedName>
</protein>
<dbReference type="AlphaFoldDB" id="M5U5U3"/>
<proteinExistence type="predicted"/>
<accession>M5U5U3</accession>
<dbReference type="InterPro" id="IPR002372">
    <property type="entry name" value="PQQ_rpt_dom"/>
</dbReference>
<dbReference type="EMBL" id="ANOH01000121">
    <property type="protein sequence ID" value="EMI56820.1"/>
    <property type="molecule type" value="Genomic_DNA"/>
</dbReference>
<dbReference type="InterPro" id="IPR011047">
    <property type="entry name" value="Quinoprotein_ADH-like_sf"/>
</dbReference>
<feature type="domain" description="Pyrrolo-quinoline quinone repeat" evidence="3">
    <location>
        <begin position="104"/>
        <end position="295"/>
    </location>
</feature>
<dbReference type="InterPro" id="IPR018391">
    <property type="entry name" value="PQQ_b-propeller_rpt"/>
</dbReference>
<evidence type="ECO:0000256" key="1">
    <source>
        <dbReference type="SAM" id="MobiDB-lite"/>
    </source>
</evidence>
<dbReference type="PANTHER" id="PTHR34512">
    <property type="entry name" value="CELL SURFACE PROTEIN"/>
    <property type="match status" value="1"/>
</dbReference>
<dbReference type="InterPro" id="IPR015943">
    <property type="entry name" value="WD40/YVTN_repeat-like_dom_sf"/>
</dbReference>
<keyword evidence="2" id="KW-0732">Signal</keyword>
<organism evidence="4 5">
    <name type="scientific">Rhodopirellula sallentina SM41</name>
    <dbReference type="NCBI Taxonomy" id="1263870"/>
    <lineage>
        <taxon>Bacteria</taxon>
        <taxon>Pseudomonadati</taxon>
        <taxon>Planctomycetota</taxon>
        <taxon>Planctomycetia</taxon>
        <taxon>Pirellulales</taxon>
        <taxon>Pirellulaceae</taxon>
        <taxon>Rhodopirellula</taxon>
    </lineage>
</organism>
<evidence type="ECO:0000313" key="5">
    <source>
        <dbReference type="Proteomes" id="UP000011885"/>
    </source>
</evidence>
<keyword evidence="5" id="KW-1185">Reference proteome</keyword>
<evidence type="ECO:0000313" key="4">
    <source>
        <dbReference type="EMBL" id="EMI56820.1"/>
    </source>
</evidence>
<feature type="signal peptide" evidence="2">
    <location>
        <begin position="1"/>
        <end position="27"/>
    </location>
</feature>
<feature type="chain" id="PRO_5004073234" evidence="2">
    <location>
        <begin position="28"/>
        <end position="529"/>
    </location>
</feature>
<feature type="region of interest" description="Disordered" evidence="1">
    <location>
        <begin position="441"/>
        <end position="529"/>
    </location>
</feature>
<dbReference type="Proteomes" id="UP000011885">
    <property type="component" value="Unassembled WGS sequence"/>
</dbReference>
<gene>
    <name evidence="4" type="ORF">RSSM_01763</name>
</gene>
<dbReference type="GO" id="GO:0004674">
    <property type="term" value="F:protein serine/threonine kinase activity"/>
    <property type="evidence" value="ECO:0007669"/>
    <property type="project" value="UniProtKB-KW"/>
</dbReference>
<dbReference type="SMART" id="SM00564">
    <property type="entry name" value="PQQ"/>
    <property type="match status" value="4"/>
</dbReference>
<keyword evidence="4" id="KW-0808">Transferase</keyword>
<keyword evidence="4" id="KW-0418">Kinase</keyword>
<comment type="caution">
    <text evidence="4">The sequence shown here is derived from an EMBL/GenBank/DDBJ whole genome shotgun (WGS) entry which is preliminary data.</text>
</comment>
<evidence type="ECO:0000259" key="3">
    <source>
        <dbReference type="Pfam" id="PF13360"/>
    </source>
</evidence>
<dbReference type="Pfam" id="PF13360">
    <property type="entry name" value="PQQ_2"/>
    <property type="match status" value="1"/>
</dbReference>
<keyword evidence="4" id="KW-0723">Serine/threonine-protein kinase</keyword>
<dbReference type="Gene3D" id="2.40.10.480">
    <property type="match status" value="1"/>
</dbReference>
<feature type="compositionally biased region" description="Basic and acidic residues" evidence="1">
    <location>
        <begin position="513"/>
        <end position="529"/>
    </location>
</feature>
<feature type="compositionally biased region" description="Gly residues" evidence="1">
    <location>
        <begin position="459"/>
        <end position="512"/>
    </location>
</feature>
<dbReference type="PANTHER" id="PTHR34512:SF30">
    <property type="entry name" value="OUTER MEMBRANE PROTEIN ASSEMBLY FACTOR BAMB"/>
    <property type="match status" value="1"/>
</dbReference>